<dbReference type="InterPro" id="IPR000415">
    <property type="entry name" value="Nitroreductase-like"/>
</dbReference>
<dbReference type="PANTHER" id="PTHR43673:SF10">
    <property type="entry name" value="NADH DEHYDROGENASE_NAD(P)H NITROREDUCTASE XCC3605-RELATED"/>
    <property type="match status" value="1"/>
</dbReference>
<reference evidence="5" key="1">
    <citation type="journal article" date="2015" name="Nature">
        <title>Complex archaea that bridge the gap between prokaryotes and eukaryotes.</title>
        <authorList>
            <person name="Spang A."/>
            <person name="Saw J.H."/>
            <person name="Jorgensen S.L."/>
            <person name="Zaremba-Niedzwiedzka K."/>
            <person name="Martijn J."/>
            <person name="Lind A.E."/>
            <person name="van Eijk R."/>
            <person name="Schleper C."/>
            <person name="Guy L."/>
            <person name="Ettema T.J."/>
        </authorList>
    </citation>
    <scope>NUCLEOTIDE SEQUENCE</scope>
</reference>
<dbReference type="CDD" id="cd02139">
    <property type="entry name" value="nitroreductase"/>
    <property type="match status" value="1"/>
</dbReference>
<dbReference type="InterPro" id="IPR029479">
    <property type="entry name" value="Nitroreductase"/>
</dbReference>
<dbReference type="EMBL" id="LAZR01000217">
    <property type="protein sequence ID" value="KKN81279.1"/>
    <property type="molecule type" value="Genomic_DNA"/>
</dbReference>
<dbReference type="GO" id="GO:0016491">
    <property type="term" value="F:oxidoreductase activity"/>
    <property type="evidence" value="ECO:0007669"/>
    <property type="project" value="UniProtKB-KW"/>
</dbReference>
<evidence type="ECO:0000259" key="3">
    <source>
        <dbReference type="Pfam" id="PF00881"/>
    </source>
</evidence>
<organism evidence="5">
    <name type="scientific">marine sediment metagenome</name>
    <dbReference type="NCBI Taxonomy" id="412755"/>
    <lineage>
        <taxon>unclassified sequences</taxon>
        <taxon>metagenomes</taxon>
        <taxon>ecological metagenomes</taxon>
    </lineage>
</organism>
<sequence length="170" mass="18163">MDVYEAIAGRFSCRAFADAPIEPDKLDRVLNAGRLAPSGNNSQPWKFVVVTDPDRRKALAVGANNQAFVGQAPAVIAVVGLDENTVMSCTVPGDPVNCAIAIDHMTLAATAEGLGTCWIGAFDQDTCRRILGVEAPAKIIELLPIGYPAIEPHAKTRKSLDEVVCREQFS</sequence>
<evidence type="ECO:0000256" key="1">
    <source>
        <dbReference type="ARBA" id="ARBA00007118"/>
    </source>
</evidence>
<gene>
    <name evidence="5" type="ORF">LCGC14_0321160</name>
</gene>
<evidence type="ECO:0000313" key="5">
    <source>
        <dbReference type="EMBL" id="KKN81279.1"/>
    </source>
</evidence>
<proteinExistence type="inferred from homology"/>
<dbReference type="InterPro" id="IPR029478">
    <property type="entry name" value="TM1586_NiRdase"/>
</dbReference>
<evidence type="ECO:0000256" key="2">
    <source>
        <dbReference type="ARBA" id="ARBA00023002"/>
    </source>
</evidence>
<feature type="domain" description="Nitroreductase" evidence="3">
    <location>
        <begin position="7"/>
        <end position="78"/>
    </location>
</feature>
<dbReference type="Gene3D" id="3.40.109.10">
    <property type="entry name" value="NADH Oxidase"/>
    <property type="match status" value="1"/>
</dbReference>
<dbReference type="AlphaFoldDB" id="A0A0F9TPQ7"/>
<dbReference type="SUPFAM" id="SSF55469">
    <property type="entry name" value="FMN-dependent nitroreductase-like"/>
    <property type="match status" value="1"/>
</dbReference>
<comment type="similarity">
    <text evidence="1">Belongs to the nitroreductase family.</text>
</comment>
<accession>A0A0F9TPQ7</accession>
<name>A0A0F9TPQ7_9ZZZZ</name>
<protein>
    <recommendedName>
        <fullName evidence="6">Nitroreductase domain-containing protein</fullName>
    </recommendedName>
</protein>
<comment type="caution">
    <text evidence="5">The sequence shown here is derived from an EMBL/GenBank/DDBJ whole genome shotgun (WGS) entry which is preliminary data.</text>
</comment>
<dbReference type="Pfam" id="PF00881">
    <property type="entry name" value="Nitroreductase"/>
    <property type="match status" value="1"/>
</dbReference>
<dbReference type="PANTHER" id="PTHR43673">
    <property type="entry name" value="NAD(P)H NITROREDUCTASE YDGI-RELATED"/>
    <property type="match status" value="1"/>
</dbReference>
<dbReference type="Pfam" id="PF14512">
    <property type="entry name" value="TM1586_NiRdase"/>
    <property type="match status" value="1"/>
</dbReference>
<evidence type="ECO:0000259" key="4">
    <source>
        <dbReference type="Pfam" id="PF14512"/>
    </source>
</evidence>
<evidence type="ECO:0008006" key="6">
    <source>
        <dbReference type="Google" id="ProtNLM"/>
    </source>
</evidence>
<keyword evidence="2" id="KW-0560">Oxidoreductase</keyword>
<feature type="domain" description="Putative nitroreductase TM1586" evidence="4">
    <location>
        <begin position="97"/>
        <end position="164"/>
    </location>
</feature>